<accession>A0A5E7WT66</accession>
<dbReference type="AlphaFoldDB" id="A0A5E7WT66"/>
<evidence type="ECO:0000313" key="2">
    <source>
        <dbReference type="Proteomes" id="UP000325645"/>
    </source>
</evidence>
<gene>
    <name evidence="1" type="ORF">PS943_05861</name>
</gene>
<dbReference type="Proteomes" id="UP000325645">
    <property type="component" value="Unassembled WGS sequence"/>
</dbReference>
<dbReference type="EMBL" id="CABVJH010000018">
    <property type="protein sequence ID" value="VVQ38418.1"/>
    <property type="molecule type" value="Genomic_DNA"/>
</dbReference>
<proteinExistence type="predicted"/>
<evidence type="ECO:0000313" key="1">
    <source>
        <dbReference type="EMBL" id="VVQ38418.1"/>
    </source>
</evidence>
<reference evidence="1 2" key="1">
    <citation type="submission" date="2019-09" db="EMBL/GenBank/DDBJ databases">
        <authorList>
            <person name="Chandra G."/>
            <person name="Truman W A."/>
        </authorList>
    </citation>
    <scope>NUCLEOTIDE SEQUENCE [LARGE SCALE GENOMIC DNA]</scope>
    <source>
        <strain evidence="1">PS943</strain>
    </source>
</reference>
<sequence>MKSLAEGGTTCYVQYTDEEEAAVDAQKVAWDARANERELEEIRIAEEAAKFEESLRFETRITAFIDVLGWKNAVEDAAKGDSERVLALGKALAGMQGYSKFTETLRGLAPEDERWLGDPMVSQFSDSLLLSYSDDQSGRDALKQALYALTSNLIPHGLLLRGGVVRGKLFHQGALAFGPAIHEAYLLESAVASSPRIILSKELAKEWVEDGVEGEVTWRSSGGGYRFFNFLPPFWGNPFFYNSKDLWKTRLNPVRDLIISKALDRNCPEAVFAKYEWLAGYFDAVCAENPACGVDMVLLQAASLRWGR</sequence>
<name>A0A5E7WT66_PSEFL</name>
<protein>
    <submittedName>
        <fullName evidence="1">Uncharacterized protein</fullName>
    </submittedName>
</protein>
<dbReference type="RefSeq" id="WP_150659096.1">
    <property type="nucleotide sequence ID" value="NZ_CABVJH010000018.1"/>
</dbReference>
<organism evidence="1 2">
    <name type="scientific">Pseudomonas fluorescens</name>
    <dbReference type="NCBI Taxonomy" id="294"/>
    <lineage>
        <taxon>Bacteria</taxon>
        <taxon>Pseudomonadati</taxon>
        <taxon>Pseudomonadota</taxon>
        <taxon>Gammaproteobacteria</taxon>
        <taxon>Pseudomonadales</taxon>
        <taxon>Pseudomonadaceae</taxon>
        <taxon>Pseudomonas</taxon>
    </lineage>
</organism>